<evidence type="ECO:0000256" key="10">
    <source>
        <dbReference type="ARBA" id="ARBA00022984"/>
    </source>
</evidence>
<dbReference type="NCBIfam" id="TIGR03423">
    <property type="entry name" value="pbp2_mrdA"/>
    <property type="match status" value="1"/>
</dbReference>
<evidence type="ECO:0000256" key="15">
    <source>
        <dbReference type="SAM" id="Phobius"/>
    </source>
</evidence>
<keyword evidence="10" id="KW-0573">Peptidoglycan synthesis</keyword>
<protein>
    <submittedName>
        <fullName evidence="18">Penicillin-binding protein 2</fullName>
        <ecNumber evidence="18">3.4.16.4</ecNumber>
    </submittedName>
</protein>
<keyword evidence="8 18" id="KW-0378">Hydrolase</keyword>
<evidence type="ECO:0000256" key="14">
    <source>
        <dbReference type="SAM" id="MobiDB-lite"/>
    </source>
</evidence>
<keyword evidence="6" id="KW-0645">Protease</keyword>
<dbReference type="InterPro" id="IPR005311">
    <property type="entry name" value="PBP_dimer"/>
</dbReference>
<dbReference type="InterPro" id="IPR017790">
    <property type="entry name" value="Penicillin-binding_protein_2"/>
</dbReference>
<organism evidence="18 19">
    <name type="scientific">Prevotella aurantiaca</name>
    <dbReference type="NCBI Taxonomy" id="596085"/>
    <lineage>
        <taxon>Bacteria</taxon>
        <taxon>Pseudomonadati</taxon>
        <taxon>Bacteroidota</taxon>
        <taxon>Bacteroidia</taxon>
        <taxon>Bacteroidales</taxon>
        <taxon>Prevotellaceae</taxon>
        <taxon>Prevotella</taxon>
    </lineage>
</organism>
<dbReference type="Pfam" id="PF03717">
    <property type="entry name" value="PBP_dimer"/>
    <property type="match status" value="1"/>
</dbReference>
<evidence type="ECO:0000259" key="16">
    <source>
        <dbReference type="Pfam" id="PF00905"/>
    </source>
</evidence>
<dbReference type="EMBL" id="JABZSJ010000066">
    <property type="protein sequence ID" value="MBF1385084.1"/>
    <property type="molecule type" value="Genomic_DNA"/>
</dbReference>
<evidence type="ECO:0000256" key="5">
    <source>
        <dbReference type="ARBA" id="ARBA00022645"/>
    </source>
</evidence>
<evidence type="ECO:0000256" key="13">
    <source>
        <dbReference type="ARBA" id="ARBA00023316"/>
    </source>
</evidence>
<dbReference type="PANTHER" id="PTHR30627:SF2">
    <property type="entry name" value="PEPTIDOGLYCAN D,D-TRANSPEPTIDASE MRDA"/>
    <property type="match status" value="1"/>
</dbReference>
<dbReference type="InterPro" id="IPR036138">
    <property type="entry name" value="PBP_dimer_sf"/>
</dbReference>
<dbReference type="Pfam" id="PF00905">
    <property type="entry name" value="Transpeptidase"/>
    <property type="match status" value="1"/>
</dbReference>
<evidence type="ECO:0000256" key="6">
    <source>
        <dbReference type="ARBA" id="ARBA00022670"/>
    </source>
</evidence>
<dbReference type="PANTHER" id="PTHR30627">
    <property type="entry name" value="PEPTIDOGLYCAN D,D-TRANSPEPTIDASE"/>
    <property type="match status" value="1"/>
</dbReference>
<evidence type="ECO:0000256" key="4">
    <source>
        <dbReference type="ARBA" id="ARBA00022519"/>
    </source>
</evidence>
<dbReference type="EC" id="3.4.16.4" evidence="18"/>
<keyword evidence="12 15" id="KW-0472">Membrane</keyword>
<feature type="compositionally biased region" description="Basic and acidic residues" evidence="14">
    <location>
        <begin position="676"/>
        <end position="736"/>
    </location>
</feature>
<feature type="domain" description="Penicillin-binding protein dimerisation" evidence="17">
    <location>
        <begin position="54"/>
        <end position="223"/>
    </location>
</feature>
<name>A0A930HNH3_9BACT</name>
<keyword evidence="9" id="KW-0133">Cell shape</keyword>
<dbReference type="GO" id="GO:0005886">
    <property type="term" value="C:plasma membrane"/>
    <property type="evidence" value="ECO:0007669"/>
    <property type="project" value="UniProtKB-SubCell"/>
</dbReference>
<evidence type="ECO:0000256" key="9">
    <source>
        <dbReference type="ARBA" id="ARBA00022960"/>
    </source>
</evidence>
<dbReference type="GO" id="GO:0006508">
    <property type="term" value="P:proteolysis"/>
    <property type="evidence" value="ECO:0007669"/>
    <property type="project" value="UniProtKB-KW"/>
</dbReference>
<evidence type="ECO:0000256" key="8">
    <source>
        <dbReference type="ARBA" id="ARBA00022801"/>
    </source>
</evidence>
<accession>A0A930HNH3</accession>
<dbReference type="Proteomes" id="UP000771736">
    <property type="component" value="Unassembled WGS sequence"/>
</dbReference>
<dbReference type="SUPFAM" id="SSF56519">
    <property type="entry name" value="Penicillin binding protein dimerisation domain"/>
    <property type="match status" value="1"/>
</dbReference>
<dbReference type="InterPro" id="IPR050515">
    <property type="entry name" value="Beta-lactam/transpept"/>
</dbReference>
<gene>
    <name evidence="18" type="primary">mrdA</name>
    <name evidence="18" type="ORF">HXN26_09605</name>
</gene>
<dbReference type="FunFam" id="3.40.710.10:FF:000024">
    <property type="entry name" value="Penicillin-binding protein 2"/>
    <property type="match status" value="1"/>
</dbReference>
<dbReference type="RefSeq" id="WP_273160976.1">
    <property type="nucleotide sequence ID" value="NZ_CALCFI010000063.1"/>
</dbReference>
<evidence type="ECO:0000256" key="2">
    <source>
        <dbReference type="ARBA" id="ARBA00004236"/>
    </source>
</evidence>
<evidence type="ECO:0000313" key="18">
    <source>
        <dbReference type="EMBL" id="MBF1385084.1"/>
    </source>
</evidence>
<dbReference type="GO" id="GO:0071555">
    <property type="term" value="P:cell wall organization"/>
    <property type="evidence" value="ECO:0007669"/>
    <property type="project" value="UniProtKB-KW"/>
</dbReference>
<evidence type="ECO:0000259" key="17">
    <source>
        <dbReference type="Pfam" id="PF03717"/>
    </source>
</evidence>
<comment type="subcellular location">
    <subcellularLocation>
        <location evidence="2">Cell membrane</location>
    </subcellularLocation>
    <subcellularLocation>
        <location evidence="1">Membrane</location>
        <topology evidence="1">Single-pass membrane protein</topology>
    </subcellularLocation>
</comment>
<dbReference type="GO" id="GO:0009252">
    <property type="term" value="P:peptidoglycan biosynthetic process"/>
    <property type="evidence" value="ECO:0007669"/>
    <property type="project" value="UniProtKB-KW"/>
</dbReference>
<dbReference type="GO" id="GO:0009002">
    <property type="term" value="F:serine-type D-Ala-D-Ala carboxypeptidase activity"/>
    <property type="evidence" value="ECO:0007669"/>
    <property type="project" value="UniProtKB-EC"/>
</dbReference>
<dbReference type="AlphaFoldDB" id="A0A930HNH3"/>
<sequence>MKNYDFEKRRFVLSGVALAIITIYLIRLFALQIASDDYRKRADSNAFLKKIEFPSRGIITDRKGKLLVYNQPAYDIMVVMNEEKGHLDTLEFCKALNITKEFFVQRMNDIKDRTKNPGYSRFTQQLFISQLSDKEFSSFQEKLYRFPGFYIQKRSIRQYNATIAGHILGDVAEVSQSDVEKDDYYLPGDYIGKQGIEREYEKALRGQKGVQILLRDAHGRIKGRYKDGQYDQKPKAGKDLQLGIDADLQALGERLMEGKLGAIVAIEPKTGQILAMVSSPTFDPRDMIGKMRGKNQQRMTLDPSKPLLNRAIMGQYPPGSTFKTSQAITYYSEGIINDSTRYPCPHGFSFRGLHVGCHGHASPISIVPALSTSCNAYFCWGLYYMLSNRQKYKNLDAAMDRWRDYMVSMGFGYKLGIDLPGEKRGLIPNAEFYDNAFGKWNPLSVISISIGQGEINLTPLQIANLGALIANRGYFYTPHVVRKIQGQRLDEKYLKKHKVMGTPRAFDEVVAGMVSSARGGTCAHAVHPGYSIAGKTGTAQNRGKDHSVFMGFAPVESPKIAIAVYVENGGFGAVYGVPIGSLMMEQYINGKLTPHDEAQATSIQKRHISYPFKQKLSTSDSLRLDSIKRVNHIKDSLRLVREKQNMEAKQRERELKAEREAKEKEKRQQPLNDPIIKADEEVRIRTEKEDKDKDKDKKDKEKNKEKANSKKKDNESRKTNDKQKAVKTNKKQESGR</sequence>
<feature type="compositionally biased region" description="Basic and acidic residues" evidence="14">
    <location>
        <begin position="641"/>
        <end position="668"/>
    </location>
</feature>
<comment type="caution">
    <text evidence="18">The sequence shown here is derived from an EMBL/GenBank/DDBJ whole genome shotgun (WGS) entry which is preliminary data.</text>
</comment>
<dbReference type="InterPro" id="IPR001460">
    <property type="entry name" value="PCN-bd_Tpept"/>
</dbReference>
<feature type="region of interest" description="Disordered" evidence="14">
    <location>
        <begin position="641"/>
        <end position="736"/>
    </location>
</feature>
<keyword evidence="11 15" id="KW-1133">Transmembrane helix</keyword>
<dbReference type="Gene3D" id="3.40.710.10">
    <property type="entry name" value="DD-peptidase/beta-lactamase superfamily"/>
    <property type="match status" value="1"/>
</dbReference>
<evidence type="ECO:0000256" key="7">
    <source>
        <dbReference type="ARBA" id="ARBA00022692"/>
    </source>
</evidence>
<evidence type="ECO:0000256" key="12">
    <source>
        <dbReference type="ARBA" id="ARBA00023136"/>
    </source>
</evidence>
<dbReference type="Gene3D" id="3.90.1310.10">
    <property type="entry name" value="Penicillin-binding protein 2a (Domain 2)"/>
    <property type="match status" value="1"/>
</dbReference>
<dbReference type="GO" id="GO:0008658">
    <property type="term" value="F:penicillin binding"/>
    <property type="evidence" value="ECO:0007669"/>
    <property type="project" value="InterPro"/>
</dbReference>
<evidence type="ECO:0000256" key="3">
    <source>
        <dbReference type="ARBA" id="ARBA00022475"/>
    </source>
</evidence>
<reference evidence="18" key="1">
    <citation type="submission" date="2020-04" db="EMBL/GenBank/DDBJ databases">
        <title>Deep metagenomics examines the oral microbiome during advanced dental caries in children, revealing novel taxa and co-occurrences with host molecules.</title>
        <authorList>
            <person name="Baker J.L."/>
            <person name="Morton J.T."/>
            <person name="Dinis M."/>
            <person name="Alvarez R."/>
            <person name="Tran N.C."/>
            <person name="Knight R."/>
            <person name="Edlund A."/>
        </authorList>
    </citation>
    <scope>NUCLEOTIDE SEQUENCE</scope>
    <source>
        <strain evidence="18">JCVI_44_bin.5</strain>
    </source>
</reference>
<keyword evidence="5 18" id="KW-0121">Carboxypeptidase</keyword>
<proteinExistence type="predicted"/>
<keyword evidence="4" id="KW-0997">Cell inner membrane</keyword>
<keyword evidence="13" id="KW-0961">Cell wall biogenesis/degradation</keyword>
<keyword evidence="3" id="KW-1003">Cell membrane</keyword>
<dbReference type="GO" id="GO:0008360">
    <property type="term" value="P:regulation of cell shape"/>
    <property type="evidence" value="ECO:0007669"/>
    <property type="project" value="UniProtKB-KW"/>
</dbReference>
<dbReference type="Gene3D" id="3.30.1390.30">
    <property type="entry name" value="Penicillin-binding protein 2a, domain 3"/>
    <property type="match status" value="1"/>
</dbReference>
<dbReference type="SUPFAM" id="SSF56601">
    <property type="entry name" value="beta-lactamase/transpeptidase-like"/>
    <property type="match status" value="1"/>
</dbReference>
<evidence type="ECO:0000256" key="11">
    <source>
        <dbReference type="ARBA" id="ARBA00022989"/>
    </source>
</evidence>
<feature type="transmembrane region" description="Helical" evidence="15">
    <location>
        <begin position="12"/>
        <end position="34"/>
    </location>
</feature>
<dbReference type="InterPro" id="IPR012338">
    <property type="entry name" value="Beta-lactam/transpept-like"/>
</dbReference>
<keyword evidence="7 15" id="KW-0812">Transmembrane</keyword>
<feature type="domain" description="Penicillin-binding protein transpeptidase" evidence="16">
    <location>
        <begin position="261"/>
        <end position="570"/>
    </location>
</feature>
<evidence type="ECO:0000313" key="19">
    <source>
        <dbReference type="Proteomes" id="UP000771736"/>
    </source>
</evidence>
<dbReference type="GO" id="GO:0071972">
    <property type="term" value="F:peptidoglycan L,D-transpeptidase activity"/>
    <property type="evidence" value="ECO:0007669"/>
    <property type="project" value="TreeGrafter"/>
</dbReference>
<evidence type="ECO:0000256" key="1">
    <source>
        <dbReference type="ARBA" id="ARBA00004167"/>
    </source>
</evidence>